<comment type="cofactor">
    <cofactor evidence="6">
        <name>Zn(2+)</name>
        <dbReference type="ChEBI" id="CHEBI:29105"/>
    </cofactor>
    <text evidence="6">Binds 1 zinc ion per subunit.</text>
</comment>
<dbReference type="GeneID" id="94551090"/>
<keyword evidence="3 6" id="KW-0378">Hydrolase</keyword>
<dbReference type="GO" id="GO:0046872">
    <property type="term" value="F:metal ion binding"/>
    <property type="evidence" value="ECO:0007669"/>
    <property type="project" value="UniProtKB-KW"/>
</dbReference>
<keyword evidence="2" id="KW-0479">Metal-binding</keyword>
<dbReference type="GO" id="GO:0016020">
    <property type="term" value="C:membrane"/>
    <property type="evidence" value="ECO:0007669"/>
    <property type="project" value="TreeGrafter"/>
</dbReference>
<evidence type="ECO:0000259" key="7">
    <source>
        <dbReference type="Pfam" id="PF01435"/>
    </source>
</evidence>
<evidence type="ECO:0000256" key="2">
    <source>
        <dbReference type="ARBA" id="ARBA00022723"/>
    </source>
</evidence>
<evidence type="ECO:0000256" key="1">
    <source>
        <dbReference type="ARBA" id="ARBA00022670"/>
    </source>
</evidence>
<name>A0A2U1F9F4_9PORP</name>
<dbReference type="GO" id="GO:0051603">
    <property type="term" value="P:proteolysis involved in protein catabolic process"/>
    <property type="evidence" value="ECO:0007669"/>
    <property type="project" value="TreeGrafter"/>
</dbReference>
<dbReference type="Gene3D" id="3.30.2010.10">
    <property type="entry name" value="Metalloproteases ('zincins'), catalytic domain"/>
    <property type="match status" value="1"/>
</dbReference>
<dbReference type="GO" id="GO:0004222">
    <property type="term" value="F:metalloendopeptidase activity"/>
    <property type="evidence" value="ECO:0007669"/>
    <property type="project" value="InterPro"/>
</dbReference>
<dbReference type="RefSeq" id="WP_116679626.1">
    <property type="nucleotide sequence ID" value="NZ_JBGXZY010000126.1"/>
</dbReference>
<evidence type="ECO:0000313" key="8">
    <source>
        <dbReference type="EMBL" id="PVZ08798.1"/>
    </source>
</evidence>
<reference evidence="8 9" key="1">
    <citation type="submission" date="2018-04" db="EMBL/GenBank/DDBJ databases">
        <title>Genomic Encyclopedia of Type Strains, Phase IV (KMG-IV): sequencing the most valuable type-strain genomes for metagenomic binning, comparative biology and taxonomic classification.</title>
        <authorList>
            <person name="Goeker M."/>
        </authorList>
    </citation>
    <scope>NUCLEOTIDE SEQUENCE [LARGE SCALE GENOMIC DNA]</scope>
    <source>
        <strain evidence="8 9">DSM 28520</strain>
    </source>
</reference>
<dbReference type="InterPro" id="IPR001915">
    <property type="entry name" value="Peptidase_M48"/>
</dbReference>
<dbReference type="Pfam" id="PF01435">
    <property type="entry name" value="Peptidase_M48"/>
    <property type="match status" value="1"/>
</dbReference>
<protein>
    <submittedName>
        <fullName evidence="8">Peptidase M48-like protein</fullName>
    </submittedName>
</protein>
<dbReference type="PROSITE" id="PS51257">
    <property type="entry name" value="PROKAR_LIPOPROTEIN"/>
    <property type="match status" value="1"/>
</dbReference>
<organism evidence="8 9">
    <name type="scientific">Porphyromonas loveana</name>
    <dbReference type="NCBI Taxonomy" id="1884669"/>
    <lineage>
        <taxon>Bacteria</taxon>
        <taxon>Pseudomonadati</taxon>
        <taxon>Bacteroidota</taxon>
        <taxon>Bacteroidia</taxon>
        <taxon>Bacteroidales</taxon>
        <taxon>Porphyromonadaceae</taxon>
        <taxon>Porphyromonas</taxon>
    </lineage>
</organism>
<keyword evidence="9" id="KW-1185">Reference proteome</keyword>
<feature type="domain" description="Peptidase M48" evidence="7">
    <location>
        <begin position="89"/>
        <end position="255"/>
    </location>
</feature>
<keyword evidence="5 6" id="KW-0482">Metalloprotease</keyword>
<dbReference type="EMBL" id="QEKY01000011">
    <property type="protein sequence ID" value="PVZ08798.1"/>
    <property type="molecule type" value="Genomic_DNA"/>
</dbReference>
<comment type="similarity">
    <text evidence="6">Belongs to the peptidase M48 family.</text>
</comment>
<dbReference type="PANTHER" id="PTHR22726">
    <property type="entry name" value="METALLOENDOPEPTIDASE OMA1"/>
    <property type="match status" value="1"/>
</dbReference>
<keyword evidence="4 6" id="KW-0862">Zinc</keyword>
<comment type="caution">
    <text evidence="8">The sequence shown here is derived from an EMBL/GenBank/DDBJ whole genome shotgun (WGS) entry which is preliminary data.</text>
</comment>
<dbReference type="Proteomes" id="UP000245462">
    <property type="component" value="Unassembled WGS sequence"/>
</dbReference>
<evidence type="ECO:0000256" key="6">
    <source>
        <dbReference type="RuleBase" id="RU003983"/>
    </source>
</evidence>
<dbReference type="OrthoDB" id="9810445at2"/>
<accession>A0A2U1F9F4</accession>
<evidence type="ECO:0000313" key="9">
    <source>
        <dbReference type="Proteomes" id="UP000245462"/>
    </source>
</evidence>
<dbReference type="InterPro" id="IPR051156">
    <property type="entry name" value="Mito/Outer_Membr_Metalloprot"/>
</dbReference>
<evidence type="ECO:0000256" key="3">
    <source>
        <dbReference type="ARBA" id="ARBA00022801"/>
    </source>
</evidence>
<gene>
    <name evidence="8" type="ORF">C7382_11145</name>
</gene>
<dbReference type="AlphaFoldDB" id="A0A2U1F9F4"/>
<dbReference type="CDD" id="cd07331">
    <property type="entry name" value="M48C_Oma1_like"/>
    <property type="match status" value="1"/>
</dbReference>
<sequence>MNKKNGILVLALGLMLTACSTVPITGRSQLMLVQDAEILSSSALQYKQFLSGAKLSKNTQTTAQVRRVGQNVANATMLYLRQNGLSDMASQMKWEFNVVEDKAINAFCMPGGKIVVYTGLLKLVSSDAELATVISHEVSHAVARHSNERISQEYVRQMGGSLVGAAVSNKSALLQTVVGQAYGIGSQVLVTLPYNRKQEYEADKIGLIFMAMAGYNPNAALTFWQKMSAQSGGGQQADFFSTHPSDANRVAAIRQYLPEAMKYYKGK</sequence>
<evidence type="ECO:0000256" key="5">
    <source>
        <dbReference type="ARBA" id="ARBA00023049"/>
    </source>
</evidence>
<dbReference type="PANTHER" id="PTHR22726:SF1">
    <property type="entry name" value="METALLOENDOPEPTIDASE OMA1, MITOCHONDRIAL"/>
    <property type="match status" value="1"/>
</dbReference>
<proteinExistence type="inferred from homology"/>
<keyword evidence="1 6" id="KW-0645">Protease</keyword>
<evidence type="ECO:0000256" key="4">
    <source>
        <dbReference type="ARBA" id="ARBA00022833"/>
    </source>
</evidence>